<keyword evidence="3" id="KW-1185">Reference proteome</keyword>
<reference evidence="2 3" key="1">
    <citation type="submission" date="2019-07" db="EMBL/GenBank/DDBJ databases">
        <title>Genomic Encyclopedia of Archaeal and Bacterial Type Strains, Phase II (KMG-II): from individual species to whole genera.</title>
        <authorList>
            <person name="Goeker M."/>
        </authorList>
    </citation>
    <scope>NUCLEOTIDE SEQUENCE [LARGE SCALE GENOMIC DNA]</scope>
    <source>
        <strain evidence="2 3">DSM 18850</strain>
    </source>
</reference>
<feature type="transmembrane region" description="Helical" evidence="1">
    <location>
        <begin position="37"/>
        <end position="58"/>
    </location>
</feature>
<dbReference type="RefSeq" id="WP_148907562.1">
    <property type="nucleotide sequence ID" value="NZ_VNHX01000003.1"/>
</dbReference>
<evidence type="ECO:0000313" key="3">
    <source>
        <dbReference type="Proteomes" id="UP000325105"/>
    </source>
</evidence>
<dbReference type="OrthoDB" id="7584869at2"/>
<feature type="transmembrane region" description="Helical" evidence="1">
    <location>
        <begin position="64"/>
        <end position="83"/>
    </location>
</feature>
<keyword evidence="1" id="KW-0812">Transmembrane</keyword>
<protein>
    <recommendedName>
        <fullName evidence="4">MFS transporter</fullName>
    </recommendedName>
</protein>
<organism evidence="2 3">
    <name type="scientific">Sphingobacterium allocomposti</name>
    <dbReference type="NCBI Taxonomy" id="415956"/>
    <lineage>
        <taxon>Bacteria</taxon>
        <taxon>Pseudomonadati</taxon>
        <taxon>Bacteroidota</taxon>
        <taxon>Sphingobacteriia</taxon>
        <taxon>Sphingobacteriales</taxon>
        <taxon>Sphingobacteriaceae</taxon>
        <taxon>Sphingobacterium</taxon>
    </lineage>
</organism>
<dbReference type="SUPFAM" id="SSF103473">
    <property type="entry name" value="MFS general substrate transporter"/>
    <property type="match status" value="1"/>
</dbReference>
<comment type="caution">
    <text evidence="2">The sequence shown here is derived from an EMBL/GenBank/DDBJ whole genome shotgun (WGS) entry which is preliminary data.</text>
</comment>
<accession>A0A5S5DN65</accession>
<dbReference type="EMBL" id="VNHX01000003">
    <property type="protein sequence ID" value="TYP97165.1"/>
    <property type="molecule type" value="Genomic_DNA"/>
</dbReference>
<evidence type="ECO:0008006" key="4">
    <source>
        <dbReference type="Google" id="ProtNLM"/>
    </source>
</evidence>
<dbReference type="AlphaFoldDB" id="A0A5S5DN65"/>
<gene>
    <name evidence="2" type="ORF">BC792_10391</name>
</gene>
<dbReference type="Proteomes" id="UP000325105">
    <property type="component" value="Unassembled WGS sequence"/>
</dbReference>
<evidence type="ECO:0000313" key="2">
    <source>
        <dbReference type="EMBL" id="TYP97165.1"/>
    </source>
</evidence>
<sequence length="86" mass="9314">MLGIGMVWGNILAVLYSILSGSLPLHEMGVYMGTFNFLITFPQVVNVFLGGYIVKYAFGGSPVYSLVTAAVLFFVAAFSALRIKQD</sequence>
<proteinExistence type="predicted"/>
<name>A0A5S5DN65_9SPHI</name>
<keyword evidence="1" id="KW-0472">Membrane</keyword>
<evidence type="ECO:0000256" key="1">
    <source>
        <dbReference type="SAM" id="Phobius"/>
    </source>
</evidence>
<dbReference type="InterPro" id="IPR036259">
    <property type="entry name" value="MFS_trans_sf"/>
</dbReference>
<keyword evidence="1" id="KW-1133">Transmembrane helix</keyword>
<feature type="transmembrane region" description="Helical" evidence="1">
    <location>
        <begin position="6"/>
        <end position="25"/>
    </location>
</feature>